<name>A0A9P3HI91_9FUNG</name>
<accession>A0A9P3HI91</accession>
<reference evidence="2" key="2">
    <citation type="journal article" date="2022" name="Microbiol. Resour. Announc.">
        <title>Whole-Genome Sequence of Entomortierella parvispora E1425, a Mucoromycotan Fungus Associated with Burkholderiaceae-Related Endosymbiotic Bacteria.</title>
        <authorList>
            <person name="Herlambang A."/>
            <person name="Guo Y."/>
            <person name="Takashima Y."/>
            <person name="Narisawa K."/>
            <person name="Ohta H."/>
            <person name="Nishizawa T."/>
        </authorList>
    </citation>
    <scope>NUCLEOTIDE SEQUENCE</scope>
    <source>
        <strain evidence="2">E1425</strain>
    </source>
</reference>
<evidence type="ECO:0000313" key="2">
    <source>
        <dbReference type="EMBL" id="GJJ77038.1"/>
    </source>
</evidence>
<dbReference type="AlphaFoldDB" id="A0A9P3HI91"/>
<evidence type="ECO:0000256" key="1">
    <source>
        <dbReference type="SAM" id="SignalP"/>
    </source>
</evidence>
<feature type="chain" id="PRO_5040114065" evidence="1">
    <location>
        <begin position="40"/>
        <end position="256"/>
    </location>
</feature>
<dbReference type="OrthoDB" id="2419498at2759"/>
<protein>
    <submittedName>
        <fullName evidence="2">Uncharacterized protein</fullName>
    </submittedName>
</protein>
<keyword evidence="3" id="KW-1185">Reference proteome</keyword>
<evidence type="ECO:0000313" key="3">
    <source>
        <dbReference type="Proteomes" id="UP000827284"/>
    </source>
</evidence>
<dbReference type="Proteomes" id="UP000827284">
    <property type="component" value="Unassembled WGS sequence"/>
</dbReference>
<comment type="caution">
    <text evidence="2">The sequence shown here is derived from an EMBL/GenBank/DDBJ whole genome shotgun (WGS) entry which is preliminary data.</text>
</comment>
<gene>
    <name evidence="2" type="ORF">EMPS_09397</name>
</gene>
<reference evidence="2" key="1">
    <citation type="submission" date="2021-11" db="EMBL/GenBank/DDBJ databases">
        <authorList>
            <person name="Herlambang A."/>
            <person name="Guo Y."/>
            <person name="Takashima Y."/>
            <person name="Nishizawa T."/>
        </authorList>
    </citation>
    <scope>NUCLEOTIDE SEQUENCE</scope>
    <source>
        <strain evidence="2">E1425</strain>
    </source>
</reference>
<keyword evidence="1" id="KW-0732">Signal</keyword>
<proteinExistence type="predicted"/>
<organism evidence="2 3">
    <name type="scientific">Entomortierella parvispora</name>
    <dbReference type="NCBI Taxonomy" id="205924"/>
    <lineage>
        <taxon>Eukaryota</taxon>
        <taxon>Fungi</taxon>
        <taxon>Fungi incertae sedis</taxon>
        <taxon>Mucoromycota</taxon>
        <taxon>Mortierellomycotina</taxon>
        <taxon>Mortierellomycetes</taxon>
        <taxon>Mortierellales</taxon>
        <taxon>Mortierellaceae</taxon>
        <taxon>Entomortierella</taxon>
    </lineage>
</organism>
<feature type="signal peptide" evidence="1">
    <location>
        <begin position="1"/>
        <end position="39"/>
    </location>
</feature>
<dbReference type="EMBL" id="BQFW01000013">
    <property type="protein sequence ID" value="GJJ77038.1"/>
    <property type="molecule type" value="Genomic_DNA"/>
</dbReference>
<sequence length="256" mass="26593">MAPQTTSPQQRLSSPSSRSLFFLLLISLHLSLSAHLAHAYSITAPTANALWTTGQPALVGLVSTKKATATTTPTDNLLTVNLCTSTFLIGSCNTVATIADRLQLLIPFNSTATSVSLDITSWIVPMNIPPGSAYWVYASEGGTLFPDSASSSKFQIIAGNTTTVPPTTTTIAPTTTTTTSQLPTATPATCNDIQEQCVAQGRVFQNSTGSSPCSCGAPLIVPTILTSGGIRSLTFEGSSGSYVALTVLLLSMLALF</sequence>